<keyword evidence="2" id="KW-1185">Reference proteome</keyword>
<dbReference type="EMBL" id="JAULUE010002062">
    <property type="protein sequence ID" value="KAK5882102.1"/>
    <property type="molecule type" value="Genomic_DNA"/>
</dbReference>
<dbReference type="AlphaFoldDB" id="A0AAN8BCA4"/>
<comment type="caution">
    <text evidence="1">The sequence shown here is derived from an EMBL/GenBank/DDBJ whole genome shotgun (WGS) entry which is preliminary data.</text>
</comment>
<evidence type="ECO:0000313" key="2">
    <source>
        <dbReference type="Proteomes" id="UP001335648"/>
    </source>
</evidence>
<accession>A0AAN8BCA4</accession>
<organism evidence="1 2">
    <name type="scientific">Champsocephalus esox</name>
    <name type="common">pike icefish</name>
    <dbReference type="NCBI Taxonomy" id="159716"/>
    <lineage>
        <taxon>Eukaryota</taxon>
        <taxon>Metazoa</taxon>
        <taxon>Chordata</taxon>
        <taxon>Craniata</taxon>
        <taxon>Vertebrata</taxon>
        <taxon>Euteleostomi</taxon>
        <taxon>Actinopterygii</taxon>
        <taxon>Neopterygii</taxon>
        <taxon>Teleostei</taxon>
        <taxon>Neoteleostei</taxon>
        <taxon>Acanthomorphata</taxon>
        <taxon>Eupercaria</taxon>
        <taxon>Perciformes</taxon>
        <taxon>Notothenioidei</taxon>
        <taxon>Channichthyidae</taxon>
        <taxon>Champsocephalus</taxon>
    </lineage>
</organism>
<protein>
    <submittedName>
        <fullName evidence="1">Uncharacterized protein</fullName>
    </submittedName>
</protein>
<sequence length="81" mass="9277">MLQLLGTVVGLLFVIMCFSKGFKEEIKSQRKLSESLPNNKKQKYLSEEDVQLLARILSVGLVDADPNYLHHLKCYRDLRGP</sequence>
<evidence type="ECO:0000313" key="1">
    <source>
        <dbReference type="EMBL" id="KAK5882102.1"/>
    </source>
</evidence>
<proteinExistence type="predicted"/>
<reference evidence="1 2" key="1">
    <citation type="journal article" date="2023" name="Mol. Biol. Evol.">
        <title>Genomics of Secondarily Temperate Adaptation in the Only Non-Antarctic Icefish.</title>
        <authorList>
            <person name="Rivera-Colon A.G."/>
            <person name="Rayamajhi N."/>
            <person name="Minhas B.F."/>
            <person name="Madrigal G."/>
            <person name="Bilyk K.T."/>
            <person name="Yoon V."/>
            <person name="Hune M."/>
            <person name="Gregory S."/>
            <person name="Cheng C.H.C."/>
            <person name="Catchen J.M."/>
        </authorList>
    </citation>
    <scope>NUCLEOTIDE SEQUENCE [LARGE SCALE GENOMIC DNA]</scope>
    <source>
        <strain evidence="1">JC2023a</strain>
    </source>
</reference>
<gene>
    <name evidence="1" type="ORF">CesoFtcFv8_020723</name>
</gene>
<dbReference type="Proteomes" id="UP001335648">
    <property type="component" value="Unassembled WGS sequence"/>
</dbReference>
<name>A0AAN8BCA4_9TELE</name>